<sequence length="458" mass="52283">MSQDSRGLNYSGCDQQGVALFEEAFAWILDYQPNAMPKIDAILERYPDFVMAWVFKGYSIASEGRHSAFSGILPILGELKRLSRVANERELLHITALSHYQKGQVKEAVDVWSDILNQWPLDLVAFRQSTGNLFWFGEGQRLVDTAAKISPAWTEQTSGYGYFAGAFGFALEEVGQYDLAEKYARKAVDLNPSDLWAIHAMAHVFEMNARTDEGIEWITSRAEQLHQHNAFVGHVWWHLALFELELGRVENVLSLFDENIYPEASNFYLSVQNGASLLKRLEFIGVDVGDRWERLYEGVKEDIGDYVYLFTELHSAMILARNEKHDAIKQLNDSLKSERPLRYSYEGNLAIQLIAGIESYEKGEFKPAVTSIKPIRYRLSALGGSHAQQDIIGQYLIHSEHLLKHHSAVAGLMKERVSKRTRWDLSTARFLDKNQEIDRMLTSDNKEEAFKALLRKVI</sequence>
<dbReference type="CDD" id="cd05804">
    <property type="entry name" value="StaR_like"/>
    <property type="match status" value="1"/>
</dbReference>
<accession>A0A1E5C573</accession>
<reference evidence="6 7" key="1">
    <citation type="journal article" date="2012" name="Science">
        <title>Ecological populations of bacteria act as socially cohesive units of antibiotic production and resistance.</title>
        <authorList>
            <person name="Cordero O.X."/>
            <person name="Wildschutte H."/>
            <person name="Kirkup B."/>
            <person name="Proehl S."/>
            <person name="Ngo L."/>
            <person name="Hussain F."/>
            <person name="Le Roux F."/>
            <person name="Mincer T."/>
            <person name="Polz M.F."/>
        </authorList>
    </citation>
    <scope>NUCLEOTIDE SEQUENCE [LARGE SCALE GENOMIC DNA]</scope>
    <source>
        <strain evidence="6 7">FF-454</strain>
    </source>
</reference>
<dbReference type="RefSeq" id="WP_016962050.1">
    <property type="nucleotide sequence ID" value="NZ_AJWN02000064.1"/>
</dbReference>
<dbReference type="InterPro" id="IPR011990">
    <property type="entry name" value="TPR-like_helical_dom_sf"/>
</dbReference>
<organism evidence="6 7">
    <name type="scientific">Enterovibrio norvegicus FF-454</name>
    <dbReference type="NCBI Taxonomy" id="1185651"/>
    <lineage>
        <taxon>Bacteria</taxon>
        <taxon>Pseudomonadati</taxon>
        <taxon>Pseudomonadota</taxon>
        <taxon>Gammaproteobacteria</taxon>
        <taxon>Vibrionales</taxon>
        <taxon>Vibrionaceae</taxon>
        <taxon>Enterovibrio</taxon>
    </lineage>
</organism>
<evidence type="ECO:0000256" key="5">
    <source>
        <dbReference type="PROSITE-ProRule" id="PRU00339"/>
    </source>
</evidence>
<dbReference type="InterPro" id="IPR019734">
    <property type="entry name" value="TPR_rpt"/>
</dbReference>
<dbReference type="Proteomes" id="UP000095039">
    <property type="component" value="Unassembled WGS sequence"/>
</dbReference>
<comment type="similarity">
    <text evidence="1">Belongs to the TTC38 family.</text>
</comment>
<comment type="caution">
    <text evidence="6">The sequence shown here is derived from an EMBL/GenBank/DDBJ whole genome shotgun (WGS) entry which is preliminary data.</text>
</comment>
<evidence type="ECO:0000256" key="4">
    <source>
        <dbReference type="ARBA" id="ARBA00022803"/>
    </source>
</evidence>
<evidence type="ECO:0000256" key="2">
    <source>
        <dbReference type="ARBA" id="ARBA00019992"/>
    </source>
</evidence>
<dbReference type="Gene3D" id="1.25.40.10">
    <property type="entry name" value="Tetratricopeptide repeat domain"/>
    <property type="match status" value="1"/>
</dbReference>
<evidence type="ECO:0000313" key="6">
    <source>
        <dbReference type="EMBL" id="OEE60625.1"/>
    </source>
</evidence>
<dbReference type="PANTHER" id="PTHR16263">
    <property type="entry name" value="TETRATRICOPEPTIDE REPEAT PROTEIN 38"/>
    <property type="match status" value="1"/>
</dbReference>
<dbReference type="EMBL" id="AJWN02000064">
    <property type="protein sequence ID" value="OEE60625.1"/>
    <property type="molecule type" value="Genomic_DNA"/>
</dbReference>
<name>A0A1E5C573_9GAMM</name>
<feature type="repeat" description="TPR" evidence="5">
    <location>
        <begin position="161"/>
        <end position="194"/>
    </location>
</feature>
<keyword evidence="4 5" id="KW-0802">TPR repeat</keyword>
<dbReference type="SUPFAM" id="SSF48452">
    <property type="entry name" value="TPR-like"/>
    <property type="match status" value="1"/>
</dbReference>
<keyword evidence="7" id="KW-1185">Reference proteome</keyword>
<dbReference type="PROSITE" id="PS50005">
    <property type="entry name" value="TPR"/>
    <property type="match status" value="1"/>
</dbReference>
<protein>
    <recommendedName>
        <fullName evidence="2">Tetratricopeptide repeat protein 38</fullName>
    </recommendedName>
</protein>
<evidence type="ECO:0000313" key="7">
    <source>
        <dbReference type="Proteomes" id="UP000095039"/>
    </source>
</evidence>
<dbReference type="InterPro" id="IPR033891">
    <property type="entry name" value="TTC38"/>
</dbReference>
<gene>
    <name evidence="6" type="ORF">A1OK_10520</name>
</gene>
<proteinExistence type="inferred from homology"/>
<dbReference type="PANTHER" id="PTHR16263:SF4">
    <property type="entry name" value="TETRATRICOPEPTIDE REPEAT PROTEIN 38"/>
    <property type="match status" value="1"/>
</dbReference>
<keyword evidence="3" id="KW-0677">Repeat</keyword>
<dbReference type="AlphaFoldDB" id="A0A1E5C573"/>
<evidence type="ECO:0000256" key="3">
    <source>
        <dbReference type="ARBA" id="ARBA00022737"/>
    </source>
</evidence>
<evidence type="ECO:0000256" key="1">
    <source>
        <dbReference type="ARBA" id="ARBA00005857"/>
    </source>
</evidence>